<reference evidence="2 3" key="1">
    <citation type="submission" date="2011-11" db="EMBL/GenBank/DDBJ databases">
        <title>The Genome Sequence of Dialister succinatiphilus YIT 11850.</title>
        <authorList>
            <consortium name="The Broad Institute Genome Sequencing Platform"/>
            <person name="Earl A."/>
            <person name="Ward D."/>
            <person name="Feldgarden M."/>
            <person name="Gevers D."/>
            <person name="Morotomi M."/>
            <person name="Young S.K."/>
            <person name="Zeng Q."/>
            <person name="Gargeya S."/>
            <person name="Fitzgerald M."/>
            <person name="Haas B."/>
            <person name="Abouelleil A."/>
            <person name="Alvarado L."/>
            <person name="Arachchi H.M."/>
            <person name="Berlin A."/>
            <person name="Brown A."/>
            <person name="Chapman S.B."/>
            <person name="Dunbar C."/>
            <person name="Gearin G."/>
            <person name="Goldberg J."/>
            <person name="Griggs A."/>
            <person name="Gujja S."/>
            <person name="Heiman D."/>
            <person name="Howarth C."/>
            <person name="Lui A."/>
            <person name="MacDonald P.J.P."/>
            <person name="Montmayeur A."/>
            <person name="Murphy C."/>
            <person name="Neiman D."/>
            <person name="Pearson M."/>
            <person name="Priest M."/>
            <person name="Roberts A."/>
            <person name="Saif S."/>
            <person name="Shea T."/>
            <person name="Sisk P."/>
            <person name="Stolte C."/>
            <person name="Sykes S."/>
            <person name="Wortman J."/>
            <person name="Nusbaum C."/>
            <person name="Birren B."/>
        </authorList>
    </citation>
    <scope>NUCLEOTIDE SEQUENCE [LARGE SCALE GENOMIC DNA]</scope>
    <source>
        <strain evidence="2 3">YIT 11850</strain>
    </source>
</reference>
<dbReference type="EMBL" id="ADLT01000080">
    <property type="protein sequence ID" value="EHO61987.1"/>
    <property type="molecule type" value="Genomic_DNA"/>
</dbReference>
<feature type="transmembrane region" description="Helical" evidence="1">
    <location>
        <begin position="154"/>
        <end position="176"/>
    </location>
</feature>
<feature type="transmembrane region" description="Helical" evidence="1">
    <location>
        <begin position="124"/>
        <end position="142"/>
    </location>
</feature>
<accession>H1D396</accession>
<protein>
    <recommendedName>
        <fullName evidence="4">Membrane protein YkvI</fullName>
    </recommendedName>
</protein>
<sequence>MEEKKGIFGGALGRMILPGIILQSVLIGGGYATGREIVEYGAKFGAMGWLSGLATFVGFALVAILSFELIRLYKVYDFKSFLKELIGPLYHVFDLVYLLFMVIIIAVMSSATGAVVEQMTGLNYWYGVGAITVIVGVLNYYGEKIISYFETIGTVLLYIGYISFSVLVISHGGAHISEVMASGDHSFVPDATVGAALWTGILYMAYNLVVFPASFFTIKAQKSRKDTIISGIIAGLLMIIPWFMTYYAVMAFYPDKAVLASPVPWVAMMQADNAPGWLLFLFSIVMGWTLIETATGIIHAMLERVDRGLADTGRNLLTRQHRGALTVIILVISVAFAKIGIIDLIAKGYNALAYAFILLYLVPLLTVGVYKIMKKSSGKEETKVIPAEIAK</sequence>
<organism evidence="2 3">
    <name type="scientific">Dialister succinatiphilus YIT 11850</name>
    <dbReference type="NCBI Taxonomy" id="742743"/>
    <lineage>
        <taxon>Bacteria</taxon>
        <taxon>Bacillati</taxon>
        <taxon>Bacillota</taxon>
        <taxon>Negativicutes</taxon>
        <taxon>Veillonellales</taxon>
        <taxon>Veillonellaceae</taxon>
        <taxon>Dialister</taxon>
    </lineage>
</organism>
<evidence type="ECO:0000313" key="2">
    <source>
        <dbReference type="EMBL" id="EHO61987.1"/>
    </source>
</evidence>
<dbReference type="eggNOG" id="COG3949">
    <property type="taxonomic scope" value="Bacteria"/>
</dbReference>
<dbReference type="PANTHER" id="PTHR37814">
    <property type="entry name" value="CONSERVED MEMBRANE PROTEIN"/>
    <property type="match status" value="1"/>
</dbReference>
<feature type="transmembrane region" description="Helical" evidence="1">
    <location>
        <begin position="196"/>
        <end position="216"/>
    </location>
</feature>
<feature type="transmembrane region" description="Helical" evidence="1">
    <location>
        <begin position="88"/>
        <end position="112"/>
    </location>
</feature>
<dbReference type="HOGENOM" id="CLU_039711_0_0_9"/>
<feature type="transmembrane region" description="Helical" evidence="1">
    <location>
        <begin position="277"/>
        <end position="302"/>
    </location>
</feature>
<keyword evidence="1" id="KW-0812">Transmembrane</keyword>
<dbReference type="InterPro" id="IPR038728">
    <property type="entry name" value="YkvI-like"/>
</dbReference>
<dbReference type="Gene3D" id="1.20.1730.10">
    <property type="entry name" value="Sodium/glucose cotransporter"/>
    <property type="match status" value="1"/>
</dbReference>
<feature type="transmembrane region" description="Helical" evidence="1">
    <location>
        <begin position="228"/>
        <end position="249"/>
    </location>
</feature>
<keyword evidence="1" id="KW-0472">Membrane</keyword>
<dbReference type="PATRIC" id="fig|742743.3.peg.2105"/>
<dbReference type="RefSeq" id="WP_008860575.1">
    <property type="nucleotide sequence ID" value="NZ_JH591190.1"/>
</dbReference>
<evidence type="ECO:0000256" key="1">
    <source>
        <dbReference type="SAM" id="Phobius"/>
    </source>
</evidence>
<name>H1D396_9FIRM</name>
<evidence type="ECO:0000313" key="3">
    <source>
        <dbReference type="Proteomes" id="UP000003277"/>
    </source>
</evidence>
<proteinExistence type="predicted"/>
<keyword evidence="3" id="KW-1185">Reference proteome</keyword>
<keyword evidence="1" id="KW-1133">Transmembrane helix</keyword>
<feature type="transmembrane region" description="Helical" evidence="1">
    <location>
        <begin position="323"/>
        <end position="346"/>
    </location>
</feature>
<comment type="caution">
    <text evidence="2">The sequence shown here is derived from an EMBL/GenBank/DDBJ whole genome shotgun (WGS) entry which is preliminary data.</text>
</comment>
<gene>
    <name evidence="2" type="ORF">HMPREF9453_02084</name>
</gene>
<feature type="transmembrane region" description="Helical" evidence="1">
    <location>
        <begin position="46"/>
        <end position="67"/>
    </location>
</feature>
<evidence type="ECO:0008006" key="4">
    <source>
        <dbReference type="Google" id="ProtNLM"/>
    </source>
</evidence>
<feature type="transmembrane region" description="Helical" evidence="1">
    <location>
        <begin position="12"/>
        <end position="34"/>
    </location>
</feature>
<dbReference type="InterPro" id="IPR038377">
    <property type="entry name" value="Na/Glc_symporter_sf"/>
</dbReference>
<dbReference type="OrthoDB" id="4424890at2"/>
<dbReference type="Proteomes" id="UP000003277">
    <property type="component" value="Unassembled WGS sequence"/>
</dbReference>
<feature type="transmembrane region" description="Helical" evidence="1">
    <location>
        <begin position="352"/>
        <end position="373"/>
    </location>
</feature>
<dbReference type="PANTHER" id="PTHR37814:SF1">
    <property type="entry name" value="MEMBRANE PROTEIN"/>
    <property type="match status" value="1"/>
</dbReference>
<dbReference type="AlphaFoldDB" id="H1D396"/>